<dbReference type="EMBL" id="CAJNOK010028842">
    <property type="protein sequence ID" value="CAF1440120.1"/>
    <property type="molecule type" value="Genomic_DNA"/>
</dbReference>
<evidence type="ECO:0000313" key="8">
    <source>
        <dbReference type="EMBL" id="CAF1440120.1"/>
    </source>
</evidence>
<keyword evidence="6" id="KW-0521">NADP</keyword>
<keyword evidence="3 6" id="KW-0808">Transferase</keyword>
<keyword evidence="4" id="KW-0548">Nucleotidyltransferase</keyword>
<evidence type="ECO:0000313" key="10">
    <source>
        <dbReference type="EMBL" id="CAF4236551.1"/>
    </source>
</evidence>
<dbReference type="EMBL" id="CAJOBC010008186">
    <property type="protein sequence ID" value="CAF3954753.1"/>
    <property type="molecule type" value="Genomic_DNA"/>
</dbReference>
<comment type="catalytic activity">
    <reaction evidence="5 6">
        <text>L-arginyl-[protein] + NAD(+) = N(omega)-(ADP-D-ribosyl)-L-arginyl-[protein] + nicotinamide + H(+)</text>
        <dbReference type="Rhea" id="RHEA:19149"/>
        <dbReference type="Rhea" id="RHEA-COMP:10532"/>
        <dbReference type="Rhea" id="RHEA-COMP:15087"/>
        <dbReference type="ChEBI" id="CHEBI:15378"/>
        <dbReference type="ChEBI" id="CHEBI:17154"/>
        <dbReference type="ChEBI" id="CHEBI:29965"/>
        <dbReference type="ChEBI" id="CHEBI:57540"/>
        <dbReference type="ChEBI" id="CHEBI:142554"/>
        <dbReference type="EC" id="2.4.2.31"/>
    </reaction>
</comment>
<dbReference type="InterPro" id="IPR000768">
    <property type="entry name" value="ART"/>
</dbReference>
<dbReference type="EMBL" id="CAJOBA010050645">
    <property type="protein sequence ID" value="CAF4236551.1"/>
    <property type="molecule type" value="Genomic_DNA"/>
</dbReference>
<dbReference type="Gene3D" id="3.90.176.10">
    <property type="entry name" value="Toxin ADP-ribosyltransferase, Chain A, domain 1"/>
    <property type="match status" value="1"/>
</dbReference>
<evidence type="ECO:0000256" key="1">
    <source>
        <dbReference type="ARBA" id="ARBA00009558"/>
    </source>
</evidence>
<dbReference type="GO" id="GO:0106274">
    <property type="term" value="F:NAD+-protein-arginine ADP-ribosyltransferase activity"/>
    <property type="evidence" value="ECO:0007669"/>
    <property type="project" value="UniProtKB-EC"/>
</dbReference>
<dbReference type="EMBL" id="CAJNOQ010008185">
    <property type="protein sequence ID" value="CAF1190529.1"/>
    <property type="molecule type" value="Genomic_DNA"/>
</dbReference>
<dbReference type="PROSITE" id="PS51996">
    <property type="entry name" value="TR_MART"/>
    <property type="match status" value="1"/>
</dbReference>
<evidence type="ECO:0000256" key="3">
    <source>
        <dbReference type="ARBA" id="ARBA00022679"/>
    </source>
</evidence>
<dbReference type="OrthoDB" id="423533at2759"/>
<dbReference type="Proteomes" id="UP000681722">
    <property type="component" value="Unassembled WGS sequence"/>
</dbReference>
<proteinExistence type="inferred from homology"/>
<dbReference type="AlphaFoldDB" id="A0A814VLA9"/>
<dbReference type="Proteomes" id="UP000682733">
    <property type="component" value="Unassembled WGS sequence"/>
</dbReference>
<dbReference type="Proteomes" id="UP000677228">
    <property type="component" value="Unassembled WGS sequence"/>
</dbReference>
<name>A0A814VLA9_9BILA</name>
<comment type="similarity">
    <text evidence="1 6">Belongs to the Arg-specific ADP-ribosyltransferase family.</text>
</comment>
<accession>A0A814VLA9</accession>
<evidence type="ECO:0000313" key="7">
    <source>
        <dbReference type="EMBL" id="CAF1190529.1"/>
    </source>
</evidence>
<protein>
    <recommendedName>
        <fullName evidence="6">NAD(P)(+)--arginine ADP-ribosyltransferase</fullName>
        <ecNumber evidence="6">2.4.2.31</ecNumber>
    </recommendedName>
    <alternativeName>
        <fullName evidence="6">Mono(ADP-ribosyl)transferase</fullName>
    </alternativeName>
</protein>
<evidence type="ECO:0000256" key="5">
    <source>
        <dbReference type="ARBA" id="ARBA00047597"/>
    </source>
</evidence>
<keyword evidence="6" id="KW-0520">NAD</keyword>
<sequence length="257" mass="29418">MNRFTEFQLEDTKLTPIAGYWAYQLVSIDEALRSFMSEINELKRSVKEAKKYCTYPSEHKLTRDESAALFLYTMEAGEHSFYRILNQILRNEDRNQVKPWFSYLKLFDTALHKLPKVKGNVWRAVPGNVTSSYKTDRILNWWSISSCSTSVDVVKAFLKPDQEATLFMIEAADGRNLAGYTMYPNEKEVILGVGTQLRVKNIGFKHGNLHVVHLEEIKDDNTDDDDDQEEVAAAISKIHVTPNSPKLNMKTTSSKSV</sequence>
<dbReference type="Pfam" id="PF01129">
    <property type="entry name" value="ART"/>
    <property type="match status" value="1"/>
</dbReference>
<organism evidence="7 11">
    <name type="scientific">Didymodactylos carnosus</name>
    <dbReference type="NCBI Taxonomy" id="1234261"/>
    <lineage>
        <taxon>Eukaryota</taxon>
        <taxon>Metazoa</taxon>
        <taxon>Spiralia</taxon>
        <taxon>Gnathifera</taxon>
        <taxon>Rotifera</taxon>
        <taxon>Eurotatoria</taxon>
        <taxon>Bdelloidea</taxon>
        <taxon>Philodinida</taxon>
        <taxon>Philodinidae</taxon>
        <taxon>Didymodactylos</taxon>
    </lineage>
</organism>
<evidence type="ECO:0000256" key="2">
    <source>
        <dbReference type="ARBA" id="ARBA00022676"/>
    </source>
</evidence>
<dbReference type="SUPFAM" id="SSF56399">
    <property type="entry name" value="ADP-ribosylation"/>
    <property type="match status" value="1"/>
</dbReference>
<reference evidence="7" key="1">
    <citation type="submission" date="2021-02" db="EMBL/GenBank/DDBJ databases">
        <authorList>
            <person name="Nowell W R."/>
        </authorList>
    </citation>
    <scope>NUCLEOTIDE SEQUENCE</scope>
</reference>
<dbReference type="EC" id="2.4.2.31" evidence="6"/>
<evidence type="ECO:0000313" key="9">
    <source>
        <dbReference type="EMBL" id="CAF3954753.1"/>
    </source>
</evidence>
<comment type="caution">
    <text evidence="7">The sequence shown here is derived from an EMBL/GenBank/DDBJ whole genome shotgun (WGS) entry which is preliminary data.</text>
</comment>
<dbReference type="Proteomes" id="UP000663829">
    <property type="component" value="Unassembled WGS sequence"/>
</dbReference>
<gene>
    <name evidence="7" type="ORF">GPM918_LOCUS23182</name>
    <name evidence="8" type="ORF">OVA965_LOCUS34406</name>
    <name evidence="9" type="ORF">SRO942_LOCUS23181</name>
    <name evidence="10" type="ORF">TMI583_LOCUS35324</name>
</gene>
<keyword evidence="11" id="KW-1185">Reference proteome</keyword>
<evidence type="ECO:0000313" key="11">
    <source>
        <dbReference type="Proteomes" id="UP000663829"/>
    </source>
</evidence>
<evidence type="ECO:0000256" key="4">
    <source>
        <dbReference type="ARBA" id="ARBA00022695"/>
    </source>
</evidence>
<keyword evidence="2 6" id="KW-0328">Glycosyltransferase</keyword>
<dbReference type="GO" id="GO:0016779">
    <property type="term" value="F:nucleotidyltransferase activity"/>
    <property type="evidence" value="ECO:0007669"/>
    <property type="project" value="UniProtKB-KW"/>
</dbReference>
<evidence type="ECO:0000256" key="6">
    <source>
        <dbReference type="RuleBase" id="RU361228"/>
    </source>
</evidence>